<dbReference type="InterPro" id="IPR029058">
    <property type="entry name" value="AB_hydrolase_fold"/>
</dbReference>
<dbReference type="Gene3D" id="3.40.50.1820">
    <property type="entry name" value="alpha/beta hydrolase"/>
    <property type="match status" value="1"/>
</dbReference>
<organism evidence="1">
    <name type="scientific">Magnetospirillum gryphiswaldense</name>
    <dbReference type="NCBI Taxonomy" id="55518"/>
    <lineage>
        <taxon>Bacteria</taxon>
        <taxon>Pseudomonadati</taxon>
        <taxon>Pseudomonadota</taxon>
        <taxon>Alphaproteobacteria</taxon>
        <taxon>Rhodospirillales</taxon>
        <taxon>Rhodospirillaceae</taxon>
        <taxon>Magnetospirillum</taxon>
    </lineage>
</organism>
<dbReference type="AlphaFoldDB" id="A4TV77"/>
<evidence type="ECO:0008006" key="2">
    <source>
        <dbReference type="Google" id="ProtNLM"/>
    </source>
</evidence>
<protein>
    <recommendedName>
        <fullName evidence="2">Alpha/beta hydrolase</fullName>
    </recommendedName>
</protein>
<reference evidence="1" key="1">
    <citation type="journal article" date="2007" name="J. Bacteriol.">
        <title>Comparative genome analysis of four magnetotactic bacteria reveals a complex set of group-specific genes implicated in magnetosome biomineralization and function.</title>
        <authorList>
            <person name="Richter M."/>
            <person name="Kube M."/>
            <person name="Bazylinski D.A."/>
            <person name="Lombardot T."/>
            <person name="Gloeckner F.O."/>
            <person name="Reinhardt R."/>
            <person name="Schueler D."/>
        </authorList>
    </citation>
    <scope>NUCLEOTIDE SEQUENCE</scope>
    <source>
        <strain evidence="1">MSR-1</strain>
    </source>
</reference>
<dbReference type="SUPFAM" id="SSF53474">
    <property type="entry name" value="alpha/beta-Hydrolases"/>
    <property type="match status" value="1"/>
</dbReference>
<dbReference type="EMBL" id="CU459003">
    <property type="protein sequence ID" value="CAM74534.1"/>
    <property type="molecule type" value="Genomic_DNA"/>
</dbReference>
<proteinExistence type="predicted"/>
<evidence type="ECO:0000313" key="1">
    <source>
        <dbReference type="EMBL" id="CAM74534.1"/>
    </source>
</evidence>
<accession>A4TV77</accession>
<dbReference type="RefSeq" id="WP_106002306.1">
    <property type="nucleotide sequence ID" value="NZ_CP027527.1"/>
</dbReference>
<dbReference type="PROSITE" id="PS51257">
    <property type="entry name" value="PROKAR_LIPOPROTEIN"/>
    <property type="match status" value="1"/>
</dbReference>
<gene>
    <name evidence="1" type="ORF">MGR_0099</name>
</gene>
<name>A4TV77_9PROT</name>
<sequence length="275" mass="29359">MRAIRITLAGVSLCLTGGCATIDRDAHADLLAKPAQMSRMQMNTDPFVLTSFVRISDHSQPVTIYIEGDGLAWLSRTEVSRDPTPKNALGLALAAVDPAANVVYLARPCQFTEQARSPICNLTYWTAKRFSPEVIAAMNQAVDQVAAQVPGQKLNLVGYSGGGAVAVLVAARRQDVASIRTVAGNLDHAEVNRLAKVSQLSGSLNAIDVAGQVAKIPQIHYSGTDDPIVPPAIAQRFTQASASACVRWMTMPGADHENGWTGLWREALDVVPNCD</sequence>